<dbReference type="Proteomes" id="UP000654913">
    <property type="component" value="Chromosome 7"/>
</dbReference>
<accession>A0A7R7XXD4</accession>
<evidence type="ECO:0000256" key="1">
    <source>
        <dbReference type="SAM" id="MobiDB-lite"/>
    </source>
</evidence>
<dbReference type="RefSeq" id="XP_041561455.1">
    <property type="nucleotide sequence ID" value="XM_041695756.1"/>
</dbReference>
<name>A0A7R7XXD4_9EURO</name>
<evidence type="ECO:0000313" key="3">
    <source>
        <dbReference type="Proteomes" id="UP000654913"/>
    </source>
</evidence>
<reference evidence="2" key="1">
    <citation type="submission" date="2021-01" db="EMBL/GenBank/DDBJ databases">
        <authorList>
            <consortium name="Aspergillus puulaauensis MK2 genome sequencing consortium"/>
            <person name="Kazuki M."/>
            <person name="Futagami T."/>
        </authorList>
    </citation>
    <scope>NUCLEOTIDE SEQUENCE</scope>
    <source>
        <strain evidence="2">MK2</strain>
    </source>
</reference>
<evidence type="ECO:0000313" key="2">
    <source>
        <dbReference type="EMBL" id="BCS29269.1"/>
    </source>
</evidence>
<organism evidence="2 3">
    <name type="scientific">Aspergillus puulaauensis</name>
    <dbReference type="NCBI Taxonomy" id="1220207"/>
    <lineage>
        <taxon>Eukaryota</taxon>
        <taxon>Fungi</taxon>
        <taxon>Dikarya</taxon>
        <taxon>Ascomycota</taxon>
        <taxon>Pezizomycotina</taxon>
        <taxon>Eurotiomycetes</taxon>
        <taxon>Eurotiomycetidae</taxon>
        <taxon>Eurotiales</taxon>
        <taxon>Aspergillaceae</taxon>
        <taxon>Aspergillus</taxon>
    </lineage>
</organism>
<proteinExistence type="predicted"/>
<reference evidence="2" key="2">
    <citation type="submission" date="2021-02" db="EMBL/GenBank/DDBJ databases">
        <title>Aspergillus puulaauensis MK2 genome sequence.</title>
        <authorList>
            <person name="Futagami T."/>
            <person name="Mori K."/>
            <person name="Kadooka C."/>
            <person name="Tanaka T."/>
        </authorList>
    </citation>
    <scope>NUCLEOTIDE SEQUENCE</scope>
    <source>
        <strain evidence="2">MK2</strain>
    </source>
</reference>
<dbReference type="EMBL" id="AP024449">
    <property type="protein sequence ID" value="BCS29269.1"/>
    <property type="molecule type" value="Genomic_DNA"/>
</dbReference>
<keyword evidence="3" id="KW-1185">Reference proteome</keyword>
<gene>
    <name evidence="2" type="ORF">APUU_70839A</name>
</gene>
<dbReference type="GeneID" id="64979266"/>
<dbReference type="KEGG" id="apuu:APUU_70839A"/>
<dbReference type="AlphaFoldDB" id="A0A7R7XXD4"/>
<dbReference type="OrthoDB" id="4381838at2759"/>
<protein>
    <submittedName>
        <fullName evidence="2">Uncharacterized protein</fullName>
    </submittedName>
</protein>
<sequence>MDITQEGNIEDLDEADQLPVKDPRNDANPICYICSADMTEFDGRTKLMTGIYYAESVHPHSWNPEGGGWCRFYRMILFHPRKRICRLSGVSYFSNKDLGFHTRQAPWDEDDLIIRSESNPDMHEELLVTALQHEAQDHSAPDRLTCFMMHARCWQVLRRHKAWTLSGGDIKIILKALRRQSARDWNDSLYSADEFMALLPEKSLQILYKDMDPFYCPRAQEIIRQARRRTKRRFQVIRYDQKKTYLDRLPPEILRLTTDLLPSADVAAVQKAIGSYLGDGYWRSRIPDLFHEAQDLSSETLDWEYLCFELERLECERNMQLAGRRYVRQHLDVIARFVSDIIHA</sequence>
<feature type="region of interest" description="Disordered" evidence="1">
    <location>
        <begin position="1"/>
        <end position="21"/>
    </location>
</feature>